<evidence type="ECO:0000313" key="5">
    <source>
        <dbReference type="EMBL" id="MBF5026340.1"/>
    </source>
</evidence>
<accession>A0A930YU05</accession>
<dbReference type="AlphaFoldDB" id="A0A930YU05"/>
<keyword evidence="6" id="KW-1185">Reference proteome</keyword>
<comment type="caution">
    <text evidence="5">The sequence shown here is derived from an EMBL/GenBank/DDBJ whole genome shotgun (WGS) entry which is preliminary data.</text>
</comment>
<dbReference type="RefSeq" id="WP_194738268.1">
    <property type="nucleotide sequence ID" value="NZ_JADKYY010000001.1"/>
</dbReference>
<dbReference type="PANTHER" id="PTHR10545">
    <property type="entry name" value="DIAMINE N-ACETYLTRANSFERASE"/>
    <property type="match status" value="1"/>
</dbReference>
<evidence type="ECO:0000256" key="2">
    <source>
        <dbReference type="ARBA" id="ARBA00022679"/>
    </source>
</evidence>
<gene>
    <name evidence="5" type="ORF">IC612_00825</name>
</gene>
<feature type="domain" description="N-acetyltransferase" evidence="4">
    <location>
        <begin position="6"/>
        <end position="160"/>
    </location>
</feature>
<name>A0A930YU05_9FLAO</name>
<keyword evidence="2" id="KW-0808">Transferase</keyword>
<dbReference type="GO" id="GO:0008080">
    <property type="term" value="F:N-acetyltransferase activity"/>
    <property type="evidence" value="ECO:0007669"/>
    <property type="project" value="UniProtKB-ARBA"/>
</dbReference>
<dbReference type="Proteomes" id="UP000694480">
    <property type="component" value="Unassembled WGS sequence"/>
</dbReference>
<evidence type="ECO:0000256" key="1">
    <source>
        <dbReference type="ARBA" id="ARBA00008694"/>
    </source>
</evidence>
<keyword evidence="3" id="KW-0012">Acyltransferase</keyword>
<dbReference type="InterPro" id="IPR000182">
    <property type="entry name" value="GNAT_dom"/>
</dbReference>
<dbReference type="Gene3D" id="3.40.630.30">
    <property type="match status" value="1"/>
</dbReference>
<dbReference type="PROSITE" id="PS51186">
    <property type="entry name" value="GNAT"/>
    <property type="match status" value="1"/>
</dbReference>
<protein>
    <submittedName>
        <fullName evidence="5">GNAT family N-acetyltransferase</fullName>
    </submittedName>
</protein>
<comment type="similarity">
    <text evidence="1">Belongs to the acetyltransferase family.</text>
</comment>
<organism evidence="5 6">
    <name type="scientific">Planobacterium oryzisoli</name>
    <dbReference type="NCBI Taxonomy" id="2771435"/>
    <lineage>
        <taxon>Bacteria</taxon>
        <taxon>Pseudomonadati</taxon>
        <taxon>Bacteroidota</taxon>
        <taxon>Flavobacteriia</taxon>
        <taxon>Flavobacteriales</taxon>
        <taxon>Weeksellaceae</taxon>
        <taxon>Chryseobacterium group</taxon>
        <taxon>Chryseobacterium</taxon>
    </lineage>
</organism>
<reference evidence="5" key="1">
    <citation type="submission" date="2020-11" db="EMBL/GenBank/DDBJ databases">
        <title>Genome seq and assembly of Planobacterium sp.</title>
        <authorList>
            <person name="Chhetri G."/>
        </authorList>
    </citation>
    <scope>NUCLEOTIDE SEQUENCE</scope>
    <source>
        <strain evidence="5">GCR5</strain>
    </source>
</reference>
<dbReference type="FunFam" id="3.40.630.30:FF:000064">
    <property type="entry name" value="GNAT family acetyltransferase"/>
    <property type="match status" value="1"/>
</dbReference>
<evidence type="ECO:0000259" key="4">
    <source>
        <dbReference type="PROSITE" id="PS51186"/>
    </source>
</evidence>
<dbReference type="EMBL" id="JADKYY010000001">
    <property type="protein sequence ID" value="MBF5026340.1"/>
    <property type="molecule type" value="Genomic_DNA"/>
</dbReference>
<dbReference type="PANTHER" id="PTHR10545:SF29">
    <property type="entry name" value="GH14572P-RELATED"/>
    <property type="match status" value="1"/>
</dbReference>
<proteinExistence type="inferred from homology"/>
<evidence type="ECO:0000313" key="6">
    <source>
        <dbReference type="Proteomes" id="UP000694480"/>
    </source>
</evidence>
<sequence length="162" mass="18755">MYSSTFKIRKASKQDATLIFDFIYQLAVYEKMESDVKTSPEELTKALFENQYAQVLIAEEETKPVGFALYFFNFSTFLGRPGLYLEDLFVDPAYRGKGYGKALLIELSRIAKSKNCGRMEWSVLKWNTPSIEFYKSLGAKEMEEWSVYRLEEDELKSLAQLG</sequence>
<dbReference type="SUPFAM" id="SSF55729">
    <property type="entry name" value="Acyl-CoA N-acyltransferases (Nat)"/>
    <property type="match status" value="1"/>
</dbReference>
<evidence type="ECO:0000256" key="3">
    <source>
        <dbReference type="ARBA" id="ARBA00023315"/>
    </source>
</evidence>
<dbReference type="InterPro" id="IPR016181">
    <property type="entry name" value="Acyl_CoA_acyltransferase"/>
</dbReference>
<dbReference type="Pfam" id="PF00583">
    <property type="entry name" value="Acetyltransf_1"/>
    <property type="match status" value="1"/>
</dbReference>
<dbReference type="CDD" id="cd04301">
    <property type="entry name" value="NAT_SF"/>
    <property type="match status" value="1"/>
</dbReference>
<dbReference type="InterPro" id="IPR051016">
    <property type="entry name" value="Diverse_Substrate_AcTransf"/>
</dbReference>